<organism evidence="1 2">
    <name type="scientific">Clonostachys rosea f. rosea IK726</name>
    <dbReference type="NCBI Taxonomy" id="1349383"/>
    <lineage>
        <taxon>Eukaryota</taxon>
        <taxon>Fungi</taxon>
        <taxon>Dikarya</taxon>
        <taxon>Ascomycota</taxon>
        <taxon>Pezizomycotina</taxon>
        <taxon>Sordariomycetes</taxon>
        <taxon>Hypocreomycetidae</taxon>
        <taxon>Hypocreales</taxon>
        <taxon>Bionectriaceae</taxon>
        <taxon>Clonostachys</taxon>
    </lineage>
</organism>
<reference evidence="1" key="2">
    <citation type="submission" date="2021-10" db="EMBL/GenBank/DDBJ databases">
        <authorList>
            <person name="Piombo E."/>
        </authorList>
    </citation>
    <scope>NUCLEOTIDE SEQUENCE</scope>
</reference>
<accession>A0ACA9TLK0</accession>
<sequence>MILKGKVKRPTATREEIAFGILDTWDCFIVPWMGNIFRASVCKAKDHGLTMVTGILDPEGQPFDPVAHIDLSKCNIRIDAQMTNMAMFNYIPELWPDLRENLKRVPQNHPFWRIDPAMGNVLWGGKSDATIIPEPPIPDFEMQSWPIDIWFQDGTPILPSNECQTFIMLNCRALAAFIAVELYILFLYCQTCGQVFQNTGLLILYSQEEHKQNAKDELFWKEKLKCPYYL</sequence>
<evidence type="ECO:0000313" key="1">
    <source>
        <dbReference type="EMBL" id="CAG9941817.1"/>
    </source>
</evidence>
<comment type="caution">
    <text evidence="1">The sequence shown here is derived from an EMBL/GenBank/DDBJ whole genome shotgun (WGS) entry which is preliminary data.</text>
</comment>
<gene>
    <name evidence="1" type="ORF">CRV2_00003252</name>
</gene>
<dbReference type="EMBL" id="CADEHS020000005">
    <property type="protein sequence ID" value="CAG9941817.1"/>
    <property type="molecule type" value="Genomic_DNA"/>
</dbReference>
<proteinExistence type="predicted"/>
<evidence type="ECO:0000313" key="2">
    <source>
        <dbReference type="Proteomes" id="UP000836387"/>
    </source>
</evidence>
<keyword evidence="2" id="KW-1185">Reference proteome</keyword>
<dbReference type="Proteomes" id="UP000836387">
    <property type="component" value="Unassembled WGS sequence"/>
</dbReference>
<protein>
    <submittedName>
        <fullName evidence="1">Uncharacterized protein</fullName>
    </submittedName>
</protein>
<reference evidence="1" key="1">
    <citation type="submission" date="2020-04" db="EMBL/GenBank/DDBJ databases">
        <authorList>
            <person name="Broberg M."/>
        </authorList>
    </citation>
    <scope>NUCLEOTIDE SEQUENCE</scope>
</reference>
<name>A0ACA9TLK0_BIOOC</name>